<evidence type="ECO:0000259" key="3">
    <source>
        <dbReference type="Pfam" id="PF07699"/>
    </source>
</evidence>
<accession>A0A3M6T5Y4</accession>
<evidence type="ECO:0000256" key="1">
    <source>
        <dbReference type="SAM" id="Phobius"/>
    </source>
</evidence>
<dbReference type="OrthoDB" id="5957972at2759"/>
<dbReference type="PANTHER" id="PTHR46967:SF1">
    <property type="entry name" value="KERATIN-ASSOCIATED PROTEIN 16-1-LIKE"/>
    <property type="match status" value="1"/>
</dbReference>
<proteinExistence type="predicted"/>
<reference evidence="4 5" key="1">
    <citation type="journal article" date="2018" name="Sci. Rep.">
        <title>Comparative analysis of the Pocillopora damicornis genome highlights role of immune system in coral evolution.</title>
        <authorList>
            <person name="Cunning R."/>
            <person name="Bay R.A."/>
            <person name="Gillette P."/>
            <person name="Baker A.C."/>
            <person name="Traylor-Knowles N."/>
        </authorList>
    </citation>
    <scope>NUCLEOTIDE SEQUENCE [LARGE SCALE GENOMIC DNA]</scope>
    <source>
        <strain evidence="4">RSMAS</strain>
        <tissue evidence="4">Whole animal</tissue>
    </source>
</reference>
<feature type="signal peptide" evidence="2">
    <location>
        <begin position="1"/>
        <end position="20"/>
    </location>
</feature>
<dbReference type="SUPFAM" id="SSF57586">
    <property type="entry name" value="TNF receptor-like"/>
    <property type="match status" value="1"/>
</dbReference>
<comment type="caution">
    <text evidence="4">The sequence shown here is derived from an EMBL/GenBank/DDBJ whole genome shotgun (WGS) entry which is preliminary data.</text>
</comment>
<dbReference type="Proteomes" id="UP000275408">
    <property type="component" value="Unassembled WGS sequence"/>
</dbReference>
<feature type="domain" description="Tyrosine-protein kinase ephrin type A/B receptor-like" evidence="3">
    <location>
        <begin position="342"/>
        <end position="385"/>
    </location>
</feature>
<keyword evidence="2" id="KW-0732">Signal</keyword>
<organism evidence="4 5">
    <name type="scientific">Pocillopora damicornis</name>
    <name type="common">Cauliflower coral</name>
    <name type="synonym">Millepora damicornis</name>
    <dbReference type="NCBI Taxonomy" id="46731"/>
    <lineage>
        <taxon>Eukaryota</taxon>
        <taxon>Metazoa</taxon>
        <taxon>Cnidaria</taxon>
        <taxon>Anthozoa</taxon>
        <taxon>Hexacorallia</taxon>
        <taxon>Scleractinia</taxon>
        <taxon>Astrocoeniina</taxon>
        <taxon>Pocilloporidae</taxon>
        <taxon>Pocillopora</taxon>
    </lineage>
</organism>
<dbReference type="InterPro" id="IPR011641">
    <property type="entry name" value="Tyr-kin_ephrin_A/B_rcpt-like"/>
</dbReference>
<keyword evidence="1" id="KW-0472">Membrane</keyword>
<protein>
    <recommendedName>
        <fullName evidence="3">Tyrosine-protein kinase ephrin type A/B receptor-like domain-containing protein</fullName>
    </recommendedName>
</protein>
<dbReference type="InterPro" id="IPR012334">
    <property type="entry name" value="Pectin_lyas_fold"/>
</dbReference>
<dbReference type="EMBL" id="RCHS01004254">
    <property type="protein sequence ID" value="RMX36703.1"/>
    <property type="molecule type" value="Genomic_DNA"/>
</dbReference>
<dbReference type="SMART" id="SM01411">
    <property type="entry name" value="Ephrin_rec_like"/>
    <property type="match status" value="2"/>
</dbReference>
<feature type="chain" id="PRO_5018047507" description="Tyrosine-protein kinase ephrin type A/B receptor-like domain-containing protein" evidence="2">
    <location>
        <begin position="21"/>
        <end position="466"/>
    </location>
</feature>
<dbReference type="Gene3D" id="2.160.20.10">
    <property type="entry name" value="Single-stranded right-handed beta-helix, Pectin lyase-like"/>
    <property type="match status" value="1"/>
</dbReference>
<name>A0A3M6T5Y4_POCDA</name>
<dbReference type="Pfam" id="PF07699">
    <property type="entry name" value="Ephrin_rec_like"/>
    <property type="match status" value="1"/>
</dbReference>
<dbReference type="SUPFAM" id="SSF51126">
    <property type="entry name" value="Pectin lyase-like"/>
    <property type="match status" value="1"/>
</dbReference>
<dbReference type="CDD" id="cd00185">
    <property type="entry name" value="TNFRSF"/>
    <property type="match status" value="1"/>
</dbReference>
<evidence type="ECO:0000313" key="4">
    <source>
        <dbReference type="EMBL" id="RMX36703.1"/>
    </source>
</evidence>
<sequence length="466" mass="50797">MKAMLGVVKLFLCLVFPAFALQQEVLNQDCPLYAGTTFFVNTSGVNSPNCGASSKPCYSISYAVNLAVRKNVSSLTVNISTGKYEELESIKLDCGRWSLRKVTFWGERVNEQLVEVDYSLDVLLCEVSLIDLHWLNSRPVIHQASMSDVAICQCTVKGTNISITGSSSNIILKYSNISSSSGYHPKLPLLSMATLSGFHNFVQILNCNFVKNVGPVLTVENIYQTSIVDSYLEGNKVLAGGSIITGHVSHLKLSGTKFIRNVGHLLFLDDNHSLASLEECDFSCNMVNKSLFLSPVLLKNVHQVSCDDCTVDADCPVLCGPGEFLSSNILCSPCPVGTYSLGTVSNKSMLQCTSCPAGTYSSKTRSMQCTRCAKGTFASKTGSSSCTKCKNDFFTSKPGQSSCSSARIGFIVFTVFVSLLIAGPLLILILQKRSRDEKCSLCIPRSPSRQRLREDKQPNIYVIQNE</sequence>
<gene>
    <name evidence="4" type="ORF">pdam_00015823</name>
</gene>
<dbReference type="PANTHER" id="PTHR46967">
    <property type="entry name" value="INSULIN-LIKE GROWTH FACTOR BINDING PROTEIN,N-TERMINAL"/>
    <property type="match status" value="1"/>
</dbReference>
<dbReference type="AlphaFoldDB" id="A0A3M6T5Y4"/>
<keyword evidence="1" id="KW-1133">Transmembrane helix</keyword>
<feature type="transmembrane region" description="Helical" evidence="1">
    <location>
        <begin position="408"/>
        <end position="430"/>
    </location>
</feature>
<keyword evidence="5" id="KW-1185">Reference proteome</keyword>
<evidence type="ECO:0000256" key="2">
    <source>
        <dbReference type="SAM" id="SignalP"/>
    </source>
</evidence>
<evidence type="ECO:0000313" key="5">
    <source>
        <dbReference type="Proteomes" id="UP000275408"/>
    </source>
</evidence>
<dbReference type="Gene3D" id="2.10.50.10">
    <property type="entry name" value="Tumor Necrosis Factor Receptor, subunit A, domain 2"/>
    <property type="match status" value="2"/>
</dbReference>
<dbReference type="InterPro" id="IPR011050">
    <property type="entry name" value="Pectin_lyase_fold/virulence"/>
</dbReference>
<dbReference type="STRING" id="46731.A0A3M6T5Y4"/>
<keyword evidence="1" id="KW-0812">Transmembrane</keyword>